<dbReference type="SUPFAM" id="SSF52047">
    <property type="entry name" value="RNI-like"/>
    <property type="match status" value="1"/>
</dbReference>
<reference evidence="1 2" key="1">
    <citation type="submission" date="2024-04" db="EMBL/GenBank/DDBJ databases">
        <title>genome sequences of Mucor flavus KT1a and Helicostylum pulchrum KT1b strains isolated from the surface of a dry-aged beef.</title>
        <authorList>
            <person name="Toyotome T."/>
            <person name="Hosono M."/>
            <person name="Torimaru M."/>
            <person name="Fukuda K."/>
            <person name="Mikami N."/>
        </authorList>
    </citation>
    <scope>NUCLEOTIDE SEQUENCE [LARGE SCALE GENOMIC DNA]</scope>
    <source>
        <strain evidence="1 2">KT1a</strain>
    </source>
</reference>
<evidence type="ECO:0000313" key="2">
    <source>
        <dbReference type="Proteomes" id="UP001473302"/>
    </source>
</evidence>
<organism evidence="1 2">
    <name type="scientific">Mucor flavus</name>
    <dbReference type="NCBI Taxonomy" id="439312"/>
    <lineage>
        <taxon>Eukaryota</taxon>
        <taxon>Fungi</taxon>
        <taxon>Fungi incertae sedis</taxon>
        <taxon>Mucoromycota</taxon>
        <taxon>Mucoromycotina</taxon>
        <taxon>Mucoromycetes</taxon>
        <taxon>Mucorales</taxon>
        <taxon>Mucorineae</taxon>
        <taxon>Mucoraceae</taxon>
        <taxon>Mucor</taxon>
    </lineage>
</organism>
<dbReference type="Gene3D" id="3.80.10.10">
    <property type="entry name" value="Ribonuclease Inhibitor"/>
    <property type="match status" value="1"/>
</dbReference>
<protein>
    <submittedName>
        <fullName evidence="1">Uncharacterized protein</fullName>
    </submittedName>
</protein>
<comment type="caution">
    <text evidence="1">The sequence shown here is derived from an EMBL/GenBank/DDBJ whole genome shotgun (WGS) entry which is preliminary data.</text>
</comment>
<gene>
    <name evidence="1" type="ORF">MFLAVUS_003131</name>
</gene>
<dbReference type="Proteomes" id="UP001473302">
    <property type="component" value="Unassembled WGS sequence"/>
</dbReference>
<evidence type="ECO:0000313" key="1">
    <source>
        <dbReference type="EMBL" id="GAA5809718.1"/>
    </source>
</evidence>
<dbReference type="InterPro" id="IPR032675">
    <property type="entry name" value="LRR_dom_sf"/>
</dbReference>
<sequence>MGWRAVMLQPHNIAHVKSHFNNVNHSQYFKYSHFTTELAFKDVKNCKEFYKFSKLELLELLNRLPSLKKINFGETNYPEEYFEYLLDADMQHINEINTGAKFLNIRSDVVFSVYYKFRNSITVIGLFYDRNAINFDSQQINIINSLTQFKKLTTLILWNNYDTNLTPFQIQDNCSNLTHLGFVSDHPISESATRRVLDNNRRINLNFISSMAYFYLRLPSLSATYTRYLVDYFPNHLKYLTIISHQNILKWFDIVGMELALRLMEKTGRIKETTIAFGEREEY</sequence>
<name>A0ABP9YS92_9FUNG</name>
<proteinExistence type="predicted"/>
<keyword evidence="2" id="KW-1185">Reference proteome</keyword>
<accession>A0ABP9YS92</accession>
<dbReference type="EMBL" id="BAABUK010000005">
    <property type="protein sequence ID" value="GAA5809718.1"/>
    <property type="molecule type" value="Genomic_DNA"/>
</dbReference>